<dbReference type="AlphaFoldDB" id="A0A521BQ20"/>
<sequence>MIQVERFVLGPVMTNAYLLYKEAGGQGVVIDPGSSPNKLMERIQELKLDVEAILLTHAHFDHIGGLEEVRKAFGAPVYIHQLEEDWLDSPEKNGSTLFPGMETVSCRPAEKVLQGGETLHLLGETFDVTHTPGHSPGSVSYRWNTLLFSGDVLFAGGIGRTDLPGGDHQTLLRSIHDHLMELPEETTVYSGHGPVTTIGQEQESNPFITGILGS</sequence>
<proteinExistence type="predicted"/>
<dbReference type="InterPro" id="IPR036866">
    <property type="entry name" value="RibonucZ/Hydroxyglut_hydro"/>
</dbReference>
<gene>
    <name evidence="6" type="ORF">SAMN06264849_102254</name>
</gene>
<organism evidence="6 7">
    <name type="scientific">Melghirimyces algeriensis</name>
    <dbReference type="NCBI Taxonomy" id="910412"/>
    <lineage>
        <taxon>Bacteria</taxon>
        <taxon>Bacillati</taxon>
        <taxon>Bacillota</taxon>
        <taxon>Bacilli</taxon>
        <taxon>Bacillales</taxon>
        <taxon>Thermoactinomycetaceae</taxon>
        <taxon>Melghirimyces</taxon>
    </lineage>
</organism>
<name>A0A521BQ20_9BACL</name>
<comment type="cofactor">
    <cofactor evidence="1">
        <name>Zn(2+)</name>
        <dbReference type="ChEBI" id="CHEBI:29105"/>
    </cofactor>
</comment>
<dbReference type="SMART" id="SM00849">
    <property type="entry name" value="Lactamase_B"/>
    <property type="match status" value="1"/>
</dbReference>
<dbReference type="PANTHER" id="PTHR46233:SF3">
    <property type="entry name" value="HYDROXYACYLGLUTATHIONE HYDROLASE GLOC"/>
    <property type="match status" value="1"/>
</dbReference>
<dbReference type="Proteomes" id="UP000315636">
    <property type="component" value="Unassembled WGS sequence"/>
</dbReference>
<evidence type="ECO:0000313" key="7">
    <source>
        <dbReference type="Proteomes" id="UP000315636"/>
    </source>
</evidence>
<feature type="domain" description="Metallo-beta-lactamase" evidence="5">
    <location>
        <begin position="13"/>
        <end position="192"/>
    </location>
</feature>
<dbReference type="InterPro" id="IPR001279">
    <property type="entry name" value="Metallo-B-lactamas"/>
</dbReference>
<dbReference type="SUPFAM" id="SSF56281">
    <property type="entry name" value="Metallo-hydrolase/oxidoreductase"/>
    <property type="match status" value="1"/>
</dbReference>
<keyword evidence="3" id="KW-0378">Hydrolase</keyword>
<evidence type="ECO:0000256" key="3">
    <source>
        <dbReference type="ARBA" id="ARBA00022801"/>
    </source>
</evidence>
<evidence type="ECO:0000256" key="2">
    <source>
        <dbReference type="ARBA" id="ARBA00022723"/>
    </source>
</evidence>
<evidence type="ECO:0000256" key="4">
    <source>
        <dbReference type="ARBA" id="ARBA00022833"/>
    </source>
</evidence>
<dbReference type="PANTHER" id="PTHR46233">
    <property type="entry name" value="HYDROXYACYLGLUTATHIONE HYDROLASE GLOC"/>
    <property type="match status" value="1"/>
</dbReference>
<keyword evidence="2" id="KW-0479">Metal-binding</keyword>
<dbReference type="CDD" id="cd06262">
    <property type="entry name" value="metallo-hydrolase-like_MBL-fold"/>
    <property type="match status" value="1"/>
</dbReference>
<dbReference type="InterPro" id="IPR051453">
    <property type="entry name" value="MBL_Glyoxalase_II"/>
</dbReference>
<reference evidence="6 7" key="1">
    <citation type="submission" date="2017-05" db="EMBL/GenBank/DDBJ databases">
        <authorList>
            <person name="Varghese N."/>
            <person name="Submissions S."/>
        </authorList>
    </citation>
    <scope>NUCLEOTIDE SEQUENCE [LARGE SCALE GENOMIC DNA]</scope>
    <source>
        <strain evidence="6 7">DSM 45474</strain>
    </source>
</reference>
<evidence type="ECO:0000313" key="6">
    <source>
        <dbReference type="EMBL" id="SMO48851.1"/>
    </source>
</evidence>
<protein>
    <submittedName>
        <fullName evidence="6">Glyoxylase, beta-lactamase superfamily II</fullName>
    </submittedName>
</protein>
<dbReference type="Pfam" id="PF00753">
    <property type="entry name" value="Lactamase_B"/>
    <property type="match status" value="1"/>
</dbReference>
<accession>A0A521BQ20</accession>
<evidence type="ECO:0000256" key="1">
    <source>
        <dbReference type="ARBA" id="ARBA00001947"/>
    </source>
</evidence>
<keyword evidence="4" id="KW-0862">Zinc</keyword>
<dbReference type="OrthoDB" id="9802248at2"/>
<evidence type="ECO:0000259" key="5">
    <source>
        <dbReference type="SMART" id="SM00849"/>
    </source>
</evidence>
<dbReference type="GO" id="GO:0016787">
    <property type="term" value="F:hydrolase activity"/>
    <property type="evidence" value="ECO:0007669"/>
    <property type="project" value="UniProtKB-KW"/>
</dbReference>
<dbReference type="Gene3D" id="3.60.15.10">
    <property type="entry name" value="Ribonuclease Z/Hydroxyacylglutathione hydrolase-like"/>
    <property type="match status" value="1"/>
</dbReference>
<dbReference type="EMBL" id="FXTI01000002">
    <property type="protein sequence ID" value="SMO48851.1"/>
    <property type="molecule type" value="Genomic_DNA"/>
</dbReference>
<keyword evidence="7" id="KW-1185">Reference proteome</keyword>
<dbReference type="RefSeq" id="WP_142504554.1">
    <property type="nucleotide sequence ID" value="NZ_FXTI01000002.1"/>
</dbReference>
<dbReference type="GO" id="GO:0046872">
    <property type="term" value="F:metal ion binding"/>
    <property type="evidence" value="ECO:0007669"/>
    <property type="project" value="UniProtKB-KW"/>
</dbReference>